<dbReference type="RefSeq" id="WP_041134759.1">
    <property type="nucleotide sequence ID" value="NZ_CP010407.1"/>
</dbReference>
<organism evidence="2 3">
    <name type="scientific">Streptomyces vietnamensis</name>
    <dbReference type="NCBI Taxonomy" id="362257"/>
    <lineage>
        <taxon>Bacteria</taxon>
        <taxon>Bacillati</taxon>
        <taxon>Actinomycetota</taxon>
        <taxon>Actinomycetes</taxon>
        <taxon>Kitasatosporales</taxon>
        <taxon>Streptomycetaceae</taxon>
        <taxon>Streptomyces</taxon>
    </lineage>
</organism>
<sequence>MSTRLTRRRFIDVHVLQTVPPSNLNRDDAGAPKEASYGGVRRPRASSQAWKRATRIAFSALGISEDQLGTRTKQIADHLASRIAARTSLDDASAARLAAAVIAPLGITASKNKEEESAYLLFYGNKQIEQLVDLVADRAADLAALDDKQLAAEFTSAQARTALMTGHPIDVALFGRMVANVPDIDVNAACQVAHAIATHGAELEFDFYTAVDDRQAADSKGAGMMGRIGFNSATFYRYGAVALHQLEANLTDPAAAVKAASAFVSAFVRSMPTGYGNSFAHRTMPQLVAISVREDQPVNLVTAFEKPITAYGSTGYAAPSAAALAAEQHTIATTWGAPALWTGVTHSFTDTTAKALDEAFGQPLTFPDMLNALTAELTR</sequence>
<reference evidence="2 3" key="1">
    <citation type="submission" date="2014-12" db="EMBL/GenBank/DDBJ databases">
        <title>Complete genome sequence of Streptomyces vietnamensis strain GIMV4.0001, a genetic manipulable producer of the benzoisochromanequinone antibiotic granaticin.</title>
        <authorList>
            <person name="Deng M.R."/>
            <person name="Guo J."/>
            <person name="Ma L.Y."/>
            <person name="Feng G.D."/>
            <person name="Mo C.Y."/>
            <person name="Zhu H.H."/>
        </authorList>
    </citation>
    <scope>NUCLEOTIDE SEQUENCE [LARGE SCALE GENOMIC DNA]</scope>
    <source>
        <strain evidence="3">GIMV4.0001</strain>
    </source>
</reference>
<dbReference type="EMBL" id="CP010407">
    <property type="protein sequence ID" value="AJF70291.1"/>
    <property type="molecule type" value="Genomic_DNA"/>
</dbReference>
<dbReference type="Proteomes" id="UP000031774">
    <property type="component" value="Chromosome"/>
</dbReference>
<keyword evidence="3" id="KW-1185">Reference proteome</keyword>
<evidence type="ECO:0000313" key="2">
    <source>
        <dbReference type="EMBL" id="AJF70291.1"/>
    </source>
</evidence>
<accession>A0A0B5ICP6</accession>
<protein>
    <submittedName>
        <fullName evidence="2">CRISPR-associated protein Cse4</fullName>
    </submittedName>
</protein>
<dbReference type="AlphaFoldDB" id="A0A0B5ICP6"/>
<dbReference type="Pfam" id="PF09344">
    <property type="entry name" value="Cas_CT1975"/>
    <property type="match status" value="1"/>
</dbReference>
<dbReference type="NCBIfam" id="TIGR01869">
    <property type="entry name" value="casC_Cse4"/>
    <property type="match status" value="1"/>
</dbReference>
<feature type="region of interest" description="Disordered" evidence="1">
    <location>
        <begin position="21"/>
        <end position="44"/>
    </location>
</feature>
<gene>
    <name evidence="2" type="ORF">SVTN_39300</name>
</gene>
<dbReference type="HOGENOM" id="CLU_044824_1_0_11"/>
<evidence type="ECO:0000313" key="3">
    <source>
        <dbReference type="Proteomes" id="UP000031774"/>
    </source>
</evidence>
<name>A0A0B5ICP6_9ACTN</name>
<dbReference type="InterPro" id="IPR010148">
    <property type="entry name" value="CRISPR-assoc_prot_CT1975"/>
</dbReference>
<dbReference type="STRING" id="362257.SVTN_39300"/>
<evidence type="ECO:0000256" key="1">
    <source>
        <dbReference type="SAM" id="MobiDB-lite"/>
    </source>
</evidence>
<proteinExistence type="predicted"/>
<dbReference type="KEGG" id="svt:SVTN_39300"/>